<organism evidence="2 3">
    <name type="scientific">Caulobacter segnis</name>
    <dbReference type="NCBI Taxonomy" id="88688"/>
    <lineage>
        <taxon>Bacteria</taxon>
        <taxon>Pseudomonadati</taxon>
        <taxon>Pseudomonadota</taxon>
        <taxon>Alphaproteobacteria</taxon>
        <taxon>Caulobacterales</taxon>
        <taxon>Caulobacteraceae</taxon>
        <taxon>Caulobacter</taxon>
    </lineage>
</organism>
<dbReference type="AlphaFoldDB" id="A0A2W5XB82"/>
<dbReference type="InterPro" id="IPR011051">
    <property type="entry name" value="RmlC_Cupin_sf"/>
</dbReference>
<accession>A0A2W5XB82</accession>
<evidence type="ECO:0000313" key="2">
    <source>
        <dbReference type="EMBL" id="PZR34491.1"/>
    </source>
</evidence>
<evidence type="ECO:0000259" key="1">
    <source>
        <dbReference type="Pfam" id="PF05899"/>
    </source>
</evidence>
<dbReference type="InterPro" id="IPR008579">
    <property type="entry name" value="UGlyAH_Cupin_dom"/>
</dbReference>
<dbReference type="Gene3D" id="2.60.120.10">
    <property type="entry name" value="Jelly Rolls"/>
    <property type="match status" value="1"/>
</dbReference>
<dbReference type="EMBL" id="QFQZ01000026">
    <property type="protein sequence ID" value="PZR34491.1"/>
    <property type="molecule type" value="Genomic_DNA"/>
</dbReference>
<name>A0A2W5XB82_9CAUL</name>
<dbReference type="CDD" id="cd02227">
    <property type="entry name" value="cupin_TM1112-like"/>
    <property type="match status" value="1"/>
</dbReference>
<reference evidence="2 3" key="1">
    <citation type="submission" date="2017-08" db="EMBL/GenBank/DDBJ databases">
        <title>Infants hospitalized years apart are colonized by the same room-sourced microbial strains.</title>
        <authorList>
            <person name="Brooks B."/>
            <person name="Olm M.R."/>
            <person name="Firek B.A."/>
            <person name="Baker R."/>
            <person name="Thomas B.C."/>
            <person name="Morowitz M.J."/>
            <person name="Banfield J.F."/>
        </authorList>
    </citation>
    <scope>NUCLEOTIDE SEQUENCE [LARGE SCALE GENOMIC DNA]</scope>
    <source>
        <strain evidence="2">S2_003_000_R2_4</strain>
    </source>
</reference>
<comment type="caution">
    <text evidence="2">The sequence shown here is derived from an EMBL/GenBank/DDBJ whole genome shotgun (WGS) entry which is preliminary data.</text>
</comment>
<dbReference type="Pfam" id="PF05899">
    <property type="entry name" value="Cupin_3"/>
    <property type="match status" value="1"/>
</dbReference>
<dbReference type="SUPFAM" id="SSF51182">
    <property type="entry name" value="RmlC-like cupins"/>
    <property type="match status" value="1"/>
</dbReference>
<sequence length="118" mass="12776">MIIKFAPAELFAAMPPGNPAPVPIGEPVSQIAVRSFVSKAASTTRTGVWECSPGRWRRQVLAAEFCVFLEGDCVFEPDEGEPIQIVAGEAVYFPANTGGVWTIKTTARKAYVIFDEAQ</sequence>
<dbReference type="PANTHER" id="PTHR40943">
    <property type="entry name" value="CYTOPLASMIC PROTEIN-RELATED"/>
    <property type="match status" value="1"/>
</dbReference>
<proteinExistence type="predicted"/>
<dbReference type="InterPro" id="IPR014710">
    <property type="entry name" value="RmlC-like_jellyroll"/>
</dbReference>
<dbReference type="PANTHER" id="PTHR40943:SF1">
    <property type="entry name" value="CYTOPLASMIC PROTEIN"/>
    <property type="match status" value="1"/>
</dbReference>
<dbReference type="Proteomes" id="UP000249393">
    <property type="component" value="Unassembled WGS sequence"/>
</dbReference>
<feature type="domain" description="(S)-ureidoglycine aminohydrolase cupin" evidence="1">
    <location>
        <begin position="40"/>
        <end position="111"/>
    </location>
</feature>
<gene>
    <name evidence="2" type="ORF">DI526_10280</name>
</gene>
<dbReference type="RefSeq" id="WP_304277314.1">
    <property type="nucleotide sequence ID" value="NZ_QFQZ01000026.1"/>
</dbReference>
<evidence type="ECO:0000313" key="3">
    <source>
        <dbReference type="Proteomes" id="UP000249393"/>
    </source>
</evidence>
<protein>
    <submittedName>
        <fullName evidence="2">Cupin</fullName>
    </submittedName>
</protein>